<dbReference type="InterPro" id="IPR036259">
    <property type="entry name" value="MFS_trans_sf"/>
</dbReference>
<protein>
    <recommendedName>
        <fullName evidence="3">Major facilitator superfamily (MFS) profile domain-containing protein</fullName>
    </recommendedName>
</protein>
<dbReference type="SUPFAM" id="SSF103473">
    <property type="entry name" value="MFS general substrate transporter"/>
    <property type="match status" value="1"/>
</dbReference>
<dbReference type="Gene3D" id="1.20.1250.20">
    <property type="entry name" value="MFS general substrate transporter like domains"/>
    <property type="match status" value="1"/>
</dbReference>
<proteinExistence type="predicted"/>
<evidence type="ECO:0008006" key="3">
    <source>
        <dbReference type="Google" id="ProtNLM"/>
    </source>
</evidence>
<dbReference type="AlphaFoldDB" id="A0A645EN97"/>
<sequence length="126" mass="13926">MCSAGLFAMSFFTAATPLWLIVSILIWEGLGFAFFSSPNMNTIMSSVDKSRYGQASGTASSMRIFGQIAGMTIVTFFFAFYFGSNTVTEVTDTVFLTAMKWGFITFTLISLVGIYFSFTRGNVERQ</sequence>
<keyword evidence="1" id="KW-1133">Transmembrane helix</keyword>
<feature type="transmembrane region" description="Helical" evidence="1">
    <location>
        <begin position="6"/>
        <end position="35"/>
    </location>
</feature>
<accession>A0A645EN97</accession>
<feature type="transmembrane region" description="Helical" evidence="1">
    <location>
        <begin position="64"/>
        <end position="82"/>
    </location>
</feature>
<reference evidence="2" key="1">
    <citation type="submission" date="2019-08" db="EMBL/GenBank/DDBJ databases">
        <authorList>
            <person name="Kucharzyk K."/>
            <person name="Murdoch R.W."/>
            <person name="Higgins S."/>
            <person name="Loffler F."/>
        </authorList>
    </citation>
    <scope>NUCLEOTIDE SEQUENCE</scope>
</reference>
<dbReference type="EMBL" id="VSSQ01049213">
    <property type="protein sequence ID" value="MPN03287.1"/>
    <property type="molecule type" value="Genomic_DNA"/>
</dbReference>
<organism evidence="2">
    <name type="scientific">bioreactor metagenome</name>
    <dbReference type="NCBI Taxonomy" id="1076179"/>
    <lineage>
        <taxon>unclassified sequences</taxon>
        <taxon>metagenomes</taxon>
        <taxon>ecological metagenomes</taxon>
    </lineage>
</organism>
<gene>
    <name evidence="2" type="ORF">SDC9_150514</name>
</gene>
<keyword evidence="1" id="KW-0472">Membrane</keyword>
<keyword evidence="1" id="KW-0812">Transmembrane</keyword>
<comment type="caution">
    <text evidence="2">The sequence shown here is derived from an EMBL/GenBank/DDBJ whole genome shotgun (WGS) entry which is preliminary data.</text>
</comment>
<evidence type="ECO:0000256" key="1">
    <source>
        <dbReference type="SAM" id="Phobius"/>
    </source>
</evidence>
<name>A0A645EN97_9ZZZZ</name>
<evidence type="ECO:0000313" key="2">
    <source>
        <dbReference type="EMBL" id="MPN03287.1"/>
    </source>
</evidence>
<feature type="transmembrane region" description="Helical" evidence="1">
    <location>
        <begin position="94"/>
        <end position="118"/>
    </location>
</feature>